<accession>A0AAW7PUZ4</accession>
<evidence type="ECO:0008006" key="3">
    <source>
        <dbReference type="Google" id="ProtNLM"/>
    </source>
</evidence>
<sequence>MENKIFYAKKTKKNQMMWNYIRRNKIFRAAEILIVCDIGVSYLSKYLRFLEKSGYIKCISKKRNILLDREYRFINNTGQKAPLVSNNSLFDYNINKSFDFSPDKPRKIEIPETLMKVLSSINQEEITISDIEKQANITSIALEKWWSRLKKMGVICGLIEVNEKHPTRFYNRKYKKEGSKFLYKYNISRAKEIKQALENGAYNYFNTDLKTLWIQQESTNS</sequence>
<evidence type="ECO:0000313" key="2">
    <source>
        <dbReference type="Proteomes" id="UP001170288"/>
    </source>
</evidence>
<organism evidence="1 2">
    <name type="scientific">Aliarcobacter butzleri</name>
    <dbReference type="NCBI Taxonomy" id="28197"/>
    <lineage>
        <taxon>Bacteria</taxon>
        <taxon>Pseudomonadati</taxon>
        <taxon>Campylobacterota</taxon>
        <taxon>Epsilonproteobacteria</taxon>
        <taxon>Campylobacterales</taxon>
        <taxon>Arcobacteraceae</taxon>
        <taxon>Aliarcobacter</taxon>
    </lineage>
</organism>
<dbReference type="Proteomes" id="UP001170288">
    <property type="component" value="Unassembled WGS sequence"/>
</dbReference>
<dbReference type="EMBL" id="JAPZCX010000001">
    <property type="protein sequence ID" value="MDN5069500.1"/>
    <property type="molecule type" value="Genomic_DNA"/>
</dbReference>
<dbReference type="GeneID" id="24303545"/>
<evidence type="ECO:0000313" key="1">
    <source>
        <dbReference type="EMBL" id="MDN5069500.1"/>
    </source>
</evidence>
<reference evidence="1" key="1">
    <citation type="submission" date="2022-12" db="EMBL/GenBank/DDBJ databases">
        <authorList>
            <person name="Uljanovas D."/>
        </authorList>
    </citation>
    <scope>NUCLEOTIDE SEQUENCE</scope>
    <source>
        <strain evidence="1">RCM69</strain>
    </source>
</reference>
<reference evidence="1" key="2">
    <citation type="journal article" date="2023" name="Microorganisms">
        <title>Genomic Characterization of Arcobacter butzleri Strains Isolated from Various Sources in Lithuania.</title>
        <authorList>
            <person name="Uljanovas D."/>
            <person name="Golz G."/>
            <person name="Fleischmann S."/>
            <person name="Kudirkiene E."/>
            <person name="Kasetiene N."/>
            <person name="Grineviciene A."/>
            <person name="Tamuleviciene E."/>
            <person name="Aksomaitiene J."/>
            <person name="Alter T."/>
            <person name="Malakauskas M."/>
        </authorList>
    </citation>
    <scope>NUCLEOTIDE SEQUENCE</scope>
    <source>
        <strain evidence="1">RCM69</strain>
    </source>
</reference>
<comment type="caution">
    <text evidence="1">The sequence shown here is derived from an EMBL/GenBank/DDBJ whole genome shotgun (WGS) entry which is preliminary data.</text>
</comment>
<gene>
    <name evidence="1" type="ORF">O8C76_00480</name>
</gene>
<dbReference type="AlphaFoldDB" id="A0AAW7PUZ4"/>
<dbReference type="RefSeq" id="WP_012147665.1">
    <property type="nucleotide sequence ID" value="NZ_BMQR01000005.1"/>
</dbReference>
<protein>
    <recommendedName>
        <fullName evidence="3">Winged helix-turn-helix domain-containing protein</fullName>
    </recommendedName>
</protein>
<name>A0AAW7PUZ4_9BACT</name>
<proteinExistence type="predicted"/>